<dbReference type="EMBL" id="CP002696">
    <property type="protein sequence ID" value="AEE16903.1"/>
    <property type="molecule type" value="Genomic_DNA"/>
</dbReference>
<evidence type="ECO:0000259" key="7">
    <source>
        <dbReference type="SMART" id="SM00278"/>
    </source>
</evidence>
<evidence type="ECO:0000256" key="6">
    <source>
        <dbReference type="HAMAP-Rule" id="MF_00031"/>
    </source>
</evidence>
<reference evidence="9" key="1">
    <citation type="submission" date="2011-04" db="EMBL/GenBank/DDBJ databases">
        <title>The complete genome of Treponema brennaborense DSM 12168.</title>
        <authorList>
            <person name="Lucas S."/>
            <person name="Han J."/>
            <person name="Lapidus A."/>
            <person name="Bruce D."/>
            <person name="Goodwin L."/>
            <person name="Pitluck S."/>
            <person name="Peters L."/>
            <person name="Kyrpides N."/>
            <person name="Mavromatis K."/>
            <person name="Ivanova N."/>
            <person name="Mikhailova N."/>
            <person name="Pagani I."/>
            <person name="Teshima H."/>
            <person name="Detter J.C."/>
            <person name="Tapia R."/>
            <person name="Han C."/>
            <person name="Land M."/>
            <person name="Hauser L."/>
            <person name="Markowitz V."/>
            <person name="Cheng J.-F."/>
            <person name="Hugenholtz P."/>
            <person name="Woyke T."/>
            <person name="Wu D."/>
            <person name="Gronow S."/>
            <person name="Wellnitz S."/>
            <person name="Brambilla E."/>
            <person name="Klenk H.-P."/>
            <person name="Eisen J.A."/>
        </authorList>
    </citation>
    <scope>NUCLEOTIDE SEQUENCE [LARGE SCALE GENOMIC DNA]</scope>
    <source>
        <strain evidence="9">DSM 12168 / CIP 105900 / DD5/3</strain>
    </source>
</reference>
<keyword evidence="9" id="KW-1185">Reference proteome</keyword>
<dbReference type="Pfam" id="PF01330">
    <property type="entry name" value="RuvA_N"/>
    <property type="match status" value="1"/>
</dbReference>
<accession>F4LNR8</accession>
<dbReference type="AlphaFoldDB" id="F4LNR8"/>
<dbReference type="InterPro" id="IPR012340">
    <property type="entry name" value="NA-bd_OB-fold"/>
</dbReference>
<feature type="domain" description="Helix-hairpin-helix DNA-binding motif class 1" evidence="7">
    <location>
        <begin position="73"/>
        <end position="92"/>
    </location>
</feature>
<sequence>MFNSLYGTITAKLPQTIYLETDGIEWDIAVPDTTLDTLPPVGERARVYTWLYHREDAVKLFGFATAADRLLFLDLLKVDGVGAKGALKIMSGIAPRQLVEALDSEDLSQLERLPGVGKKTAQKMMLTLKGKLALSADSGRGSVQRSPSAAKWQDVITALADMGYDKKVCEETIDRLEPILAAELDGKNKATQEELMFRRAIVELA</sequence>
<dbReference type="NCBIfam" id="TIGR00084">
    <property type="entry name" value="ruvA"/>
    <property type="match status" value="1"/>
</dbReference>
<dbReference type="SUPFAM" id="SSF50249">
    <property type="entry name" value="Nucleic acid-binding proteins"/>
    <property type="match status" value="1"/>
</dbReference>
<feature type="domain" description="Helix-hairpin-helix DNA-binding motif class 1" evidence="7">
    <location>
        <begin position="108"/>
        <end position="127"/>
    </location>
</feature>
<evidence type="ECO:0000256" key="3">
    <source>
        <dbReference type="ARBA" id="ARBA00023125"/>
    </source>
</evidence>
<feature type="region of interest" description="Domain I" evidence="6">
    <location>
        <begin position="1"/>
        <end position="64"/>
    </location>
</feature>
<dbReference type="RefSeq" id="WP_013758608.1">
    <property type="nucleotide sequence ID" value="NC_015500.1"/>
</dbReference>
<evidence type="ECO:0000256" key="4">
    <source>
        <dbReference type="ARBA" id="ARBA00023172"/>
    </source>
</evidence>
<dbReference type="GO" id="GO:0000400">
    <property type="term" value="F:four-way junction DNA binding"/>
    <property type="evidence" value="ECO:0007669"/>
    <property type="project" value="UniProtKB-UniRule"/>
</dbReference>
<dbReference type="Proteomes" id="UP000006546">
    <property type="component" value="Chromosome"/>
</dbReference>
<protein>
    <recommendedName>
        <fullName evidence="6">Holliday junction branch migration complex subunit RuvA</fullName>
    </recommendedName>
</protein>
<name>F4LNR8_TREBD</name>
<evidence type="ECO:0000256" key="5">
    <source>
        <dbReference type="ARBA" id="ARBA00023204"/>
    </source>
</evidence>
<dbReference type="Pfam" id="PF14520">
    <property type="entry name" value="HHH_5"/>
    <property type="match status" value="1"/>
</dbReference>
<comment type="caution">
    <text evidence="6">Lacks conserved residue(s) required for the propagation of feature annotation.</text>
</comment>
<keyword evidence="2 6" id="KW-0227">DNA damage</keyword>
<keyword evidence="8" id="KW-0067">ATP-binding</keyword>
<dbReference type="OrthoDB" id="5293449at2"/>
<dbReference type="GO" id="GO:0048476">
    <property type="term" value="C:Holliday junction resolvase complex"/>
    <property type="evidence" value="ECO:0007669"/>
    <property type="project" value="UniProtKB-UniRule"/>
</dbReference>
<dbReference type="HAMAP" id="MF_00031">
    <property type="entry name" value="DNA_HJ_migration_RuvA"/>
    <property type="match status" value="1"/>
</dbReference>
<proteinExistence type="inferred from homology"/>
<keyword evidence="8" id="KW-0547">Nucleotide-binding</keyword>
<keyword evidence="8" id="KW-0347">Helicase</keyword>
<keyword evidence="3 6" id="KW-0238">DNA-binding</keyword>
<comment type="subunit">
    <text evidence="6">Homotetramer. Forms an RuvA(8)-RuvB(12)-Holliday junction (HJ) complex. HJ DNA is sandwiched between 2 RuvA tetramers; dsDNA enters through RuvA and exits via RuvB. An RuvB hexamer assembles on each DNA strand where it exits the tetramer. Each RuvB hexamer is contacted by two RuvA subunits (via domain III) on 2 adjacent RuvB subunits; this complex drives branch migration. In the full resolvosome a probable DNA-RuvA(4)-RuvB(12)-RuvC(2) complex forms which resolves the HJ.</text>
</comment>
<dbReference type="Gene3D" id="1.10.150.20">
    <property type="entry name" value="5' to 3' exonuclease, C-terminal subdomain"/>
    <property type="match status" value="1"/>
</dbReference>
<dbReference type="InterPro" id="IPR003583">
    <property type="entry name" value="Hlx-hairpin-Hlx_DNA-bd_motif"/>
</dbReference>
<organism evidence="8 9">
    <name type="scientific">Treponema brennaborense (strain DSM 12168 / CIP 105900 / DD5/3)</name>
    <dbReference type="NCBI Taxonomy" id="906968"/>
    <lineage>
        <taxon>Bacteria</taxon>
        <taxon>Pseudomonadati</taxon>
        <taxon>Spirochaetota</taxon>
        <taxon>Spirochaetia</taxon>
        <taxon>Spirochaetales</taxon>
        <taxon>Treponemataceae</taxon>
        <taxon>Treponema</taxon>
    </lineage>
</organism>
<dbReference type="GO" id="GO:0006310">
    <property type="term" value="P:DNA recombination"/>
    <property type="evidence" value="ECO:0007669"/>
    <property type="project" value="UniProtKB-UniRule"/>
</dbReference>
<feature type="region of interest" description="Domain III" evidence="6">
    <location>
        <begin position="147"/>
        <end position="205"/>
    </location>
</feature>
<dbReference type="STRING" id="906968.Trebr_1479"/>
<gene>
    <name evidence="6" type="primary">ruvA</name>
    <name evidence="8" type="ordered locus">Trebr_1479</name>
</gene>
<evidence type="ECO:0000256" key="2">
    <source>
        <dbReference type="ARBA" id="ARBA00022763"/>
    </source>
</evidence>
<comment type="domain">
    <text evidence="6">Has three domains with a flexible linker between the domains II and III and assumes an 'L' shape. Domain III is highly mobile and contacts RuvB.</text>
</comment>
<dbReference type="InterPro" id="IPR013849">
    <property type="entry name" value="DNA_helicase_Holl-junc_RuvA_I"/>
</dbReference>
<keyword evidence="1 6" id="KW-0963">Cytoplasm</keyword>
<dbReference type="GO" id="GO:0005524">
    <property type="term" value="F:ATP binding"/>
    <property type="evidence" value="ECO:0007669"/>
    <property type="project" value="InterPro"/>
</dbReference>
<evidence type="ECO:0000313" key="8">
    <source>
        <dbReference type="EMBL" id="AEE16903.1"/>
    </source>
</evidence>
<dbReference type="Gene3D" id="2.40.50.140">
    <property type="entry name" value="Nucleic acid-binding proteins"/>
    <property type="match status" value="1"/>
</dbReference>
<dbReference type="SMART" id="SM00278">
    <property type="entry name" value="HhH1"/>
    <property type="match status" value="2"/>
</dbReference>
<dbReference type="InterPro" id="IPR000085">
    <property type="entry name" value="RuvA"/>
</dbReference>
<dbReference type="GO" id="GO:0005737">
    <property type="term" value="C:cytoplasm"/>
    <property type="evidence" value="ECO:0007669"/>
    <property type="project" value="UniProtKB-SubCell"/>
</dbReference>
<comment type="subcellular location">
    <subcellularLocation>
        <location evidence="6">Cytoplasm</location>
    </subcellularLocation>
</comment>
<dbReference type="SUPFAM" id="SSF47781">
    <property type="entry name" value="RuvA domain 2-like"/>
    <property type="match status" value="1"/>
</dbReference>
<dbReference type="HOGENOM" id="CLU_087936_2_0_12"/>
<comment type="function">
    <text evidence="6">The RuvA-RuvB-RuvC complex processes Holliday junction (HJ) DNA during genetic recombination and DNA repair, while the RuvA-RuvB complex plays an important role in the rescue of blocked DNA replication forks via replication fork reversal (RFR). RuvA specifically binds to HJ cruciform DNA, conferring on it an open structure. The RuvB hexamer acts as an ATP-dependent pump, pulling dsDNA into and through the RuvAB complex. HJ branch migration allows RuvC to scan DNA until it finds its consensus sequence, where it cleaves and resolves the cruciform DNA.</text>
</comment>
<comment type="similarity">
    <text evidence="6">Belongs to the RuvA family.</text>
</comment>
<keyword evidence="4 6" id="KW-0233">DNA recombination</keyword>
<dbReference type="GO" id="GO:0009378">
    <property type="term" value="F:four-way junction helicase activity"/>
    <property type="evidence" value="ECO:0007669"/>
    <property type="project" value="InterPro"/>
</dbReference>
<dbReference type="InterPro" id="IPR010994">
    <property type="entry name" value="RuvA_2-like"/>
</dbReference>
<evidence type="ECO:0000256" key="1">
    <source>
        <dbReference type="ARBA" id="ARBA00022490"/>
    </source>
</evidence>
<evidence type="ECO:0000313" key="9">
    <source>
        <dbReference type="Proteomes" id="UP000006546"/>
    </source>
</evidence>
<dbReference type="GO" id="GO:0006281">
    <property type="term" value="P:DNA repair"/>
    <property type="evidence" value="ECO:0007669"/>
    <property type="project" value="UniProtKB-UniRule"/>
</dbReference>
<dbReference type="eggNOG" id="COG0632">
    <property type="taxonomic scope" value="Bacteria"/>
</dbReference>
<keyword evidence="8" id="KW-0378">Hydrolase</keyword>
<keyword evidence="5 6" id="KW-0234">DNA repair</keyword>
<dbReference type="KEGG" id="tbe:Trebr_1479"/>